<gene>
    <name evidence="10" type="primary">pdxT</name>
    <name evidence="14" type="ordered locus">Tmar_0532</name>
</gene>
<reference evidence="14 15" key="1">
    <citation type="journal article" date="2010" name="Stand. Genomic Sci.">
        <title>Complete genome sequence of Thermaerobacter marianensis type strain (7p75a).</title>
        <authorList>
            <person name="Han C."/>
            <person name="Gu W."/>
            <person name="Zhang X."/>
            <person name="Lapidus A."/>
            <person name="Nolan M."/>
            <person name="Copeland A."/>
            <person name="Lucas S."/>
            <person name="Del Rio T.G."/>
            <person name="Tice H."/>
            <person name="Cheng J.F."/>
            <person name="Tapia R."/>
            <person name="Goodwin L."/>
            <person name="Pitluck S."/>
            <person name="Pagani I."/>
            <person name="Ivanova N."/>
            <person name="Mavromatis K."/>
            <person name="Mikhailova N."/>
            <person name="Pati A."/>
            <person name="Chen A."/>
            <person name="Palaniappan K."/>
            <person name="Land M."/>
            <person name="Hauser L."/>
            <person name="Chang Y.J."/>
            <person name="Jeffries C.D."/>
            <person name="Schneider S."/>
            <person name="Rohde M."/>
            <person name="Goker M."/>
            <person name="Pukall R."/>
            <person name="Woyke T."/>
            <person name="Bristow J."/>
            <person name="Eisen J.A."/>
            <person name="Markowitz V."/>
            <person name="Hugenholtz P."/>
            <person name="Kyrpides N.C."/>
            <person name="Klenk H.P."/>
            <person name="Detter J.C."/>
        </authorList>
    </citation>
    <scope>NUCLEOTIDE SEQUENCE [LARGE SCALE GENOMIC DNA]</scope>
    <source>
        <strain evidence="15">ATCC 700841 / DSM 12885 / JCM 10246 / 7p75a</strain>
    </source>
</reference>
<dbReference type="PANTHER" id="PTHR31559:SF0">
    <property type="entry name" value="PYRIDOXAL 5'-PHOSPHATE SYNTHASE SUBUNIT SNO1-RELATED"/>
    <property type="match status" value="1"/>
</dbReference>
<dbReference type="OrthoDB" id="9810320at2"/>
<dbReference type="InterPro" id="IPR002161">
    <property type="entry name" value="PdxT/SNO"/>
</dbReference>
<dbReference type="GO" id="GO:0006543">
    <property type="term" value="P:L-glutamine catabolic process"/>
    <property type="evidence" value="ECO:0007669"/>
    <property type="project" value="UniProtKB-UniRule"/>
</dbReference>
<dbReference type="RefSeq" id="WP_013494958.1">
    <property type="nucleotide sequence ID" value="NC_014831.1"/>
</dbReference>
<dbReference type="HOGENOM" id="CLU_069674_2_0_9"/>
<sequence>MHDDVETRGNGAGHRPVARGAGGPRIGVVALQGDVEEHVTYLERAGADVRPVRVPGDLEGLGGLVLPGGESTAIGRLMERAGLLDALRERVRSGDMAFFGTCAGMILLAREVAGGEPPRLGCMDLAVERNAYGRQVDSFEVDLTVPALGEVPLRAVFIRAPVVRAVGPKVEVLAVWQGRPVLVRQGRCLASAFHPELAGDLRVARLFLDMVAA</sequence>
<dbReference type="InterPro" id="IPR021196">
    <property type="entry name" value="PdxT/SNO_CS"/>
</dbReference>
<comment type="catalytic activity">
    <reaction evidence="7 10">
        <text>L-glutamine + H2O = L-glutamate + NH4(+)</text>
        <dbReference type="Rhea" id="RHEA:15889"/>
        <dbReference type="ChEBI" id="CHEBI:15377"/>
        <dbReference type="ChEBI" id="CHEBI:28938"/>
        <dbReference type="ChEBI" id="CHEBI:29985"/>
        <dbReference type="ChEBI" id="CHEBI:58359"/>
        <dbReference type="EC" id="3.5.1.2"/>
    </reaction>
</comment>
<dbReference type="SUPFAM" id="SSF52317">
    <property type="entry name" value="Class I glutamine amidotransferase-like"/>
    <property type="match status" value="1"/>
</dbReference>
<dbReference type="eggNOG" id="COG0311">
    <property type="taxonomic scope" value="Bacteria"/>
</dbReference>
<feature type="active site" description="Charge relay system" evidence="10 11">
    <location>
        <position position="196"/>
    </location>
</feature>
<evidence type="ECO:0000256" key="9">
    <source>
        <dbReference type="ARBA" id="ARBA00064749"/>
    </source>
</evidence>
<dbReference type="EMBL" id="CP002344">
    <property type="protein sequence ID" value="ADU50653.1"/>
    <property type="molecule type" value="Genomic_DNA"/>
</dbReference>
<evidence type="ECO:0000313" key="15">
    <source>
        <dbReference type="Proteomes" id="UP000008915"/>
    </source>
</evidence>
<evidence type="ECO:0000256" key="2">
    <source>
        <dbReference type="ARBA" id="ARBA00022801"/>
    </source>
</evidence>
<dbReference type="Gene3D" id="3.40.50.880">
    <property type="match status" value="1"/>
</dbReference>
<dbReference type="HAMAP" id="MF_01615">
    <property type="entry name" value="PdxT"/>
    <property type="match status" value="1"/>
</dbReference>
<dbReference type="CDD" id="cd01749">
    <property type="entry name" value="GATase1_PB"/>
    <property type="match status" value="1"/>
</dbReference>
<dbReference type="PROSITE" id="PS01236">
    <property type="entry name" value="PDXT_SNO_1"/>
    <property type="match status" value="1"/>
</dbReference>
<comment type="catalytic activity">
    <reaction evidence="6 10">
        <text>aldehydo-D-ribose 5-phosphate + D-glyceraldehyde 3-phosphate + L-glutamine = pyridoxal 5'-phosphate + L-glutamate + phosphate + 3 H2O + H(+)</text>
        <dbReference type="Rhea" id="RHEA:31507"/>
        <dbReference type="ChEBI" id="CHEBI:15377"/>
        <dbReference type="ChEBI" id="CHEBI:15378"/>
        <dbReference type="ChEBI" id="CHEBI:29985"/>
        <dbReference type="ChEBI" id="CHEBI:43474"/>
        <dbReference type="ChEBI" id="CHEBI:58273"/>
        <dbReference type="ChEBI" id="CHEBI:58359"/>
        <dbReference type="ChEBI" id="CHEBI:59776"/>
        <dbReference type="ChEBI" id="CHEBI:597326"/>
        <dbReference type="EC" id="4.3.3.6"/>
    </reaction>
</comment>
<dbReference type="KEGG" id="tmr:Tmar_0532"/>
<dbReference type="PANTHER" id="PTHR31559">
    <property type="entry name" value="PYRIDOXAL 5'-PHOSPHATE SYNTHASE SUBUNIT SNO"/>
    <property type="match status" value="1"/>
</dbReference>
<keyword evidence="15" id="KW-1185">Reference proteome</keyword>
<keyword evidence="5 10" id="KW-0456">Lyase</keyword>
<dbReference type="MEROPS" id="C26.A32"/>
<dbReference type="UniPathway" id="UPA00245"/>
<dbReference type="FunFam" id="3.40.50.880:FF:000010">
    <property type="entry name" value="uncharacterized protein LOC100176842 isoform X2"/>
    <property type="match status" value="1"/>
</dbReference>
<dbReference type="AlphaFoldDB" id="E6SH22"/>
<feature type="binding site" evidence="10 12">
    <location>
        <position position="129"/>
    </location>
    <ligand>
        <name>L-glutamine</name>
        <dbReference type="ChEBI" id="CHEBI:58359"/>
    </ligand>
</feature>
<dbReference type="PIRSF" id="PIRSF005639">
    <property type="entry name" value="Glut_amidoT_SNO"/>
    <property type="match status" value="1"/>
</dbReference>
<keyword evidence="2 10" id="KW-0378">Hydrolase</keyword>
<evidence type="ECO:0000256" key="4">
    <source>
        <dbReference type="ARBA" id="ARBA00022962"/>
    </source>
</evidence>
<dbReference type="GO" id="GO:0036381">
    <property type="term" value="F:pyridoxal 5'-phosphate synthase (glutamine hydrolysing) activity"/>
    <property type="evidence" value="ECO:0007669"/>
    <property type="project" value="UniProtKB-UniRule"/>
</dbReference>
<comment type="similarity">
    <text evidence="1 10">Belongs to the glutaminase PdxT/SNO family.</text>
</comment>
<dbReference type="GO" id="GO:0042823">
    <property type="term" value="P:pyridoxal phosphate biosynthetic process"/>
    <property type="evidence" value="ECO:0007669"/>
    <property type="project" value="UniProtKB-UniRule"/>
</dbReference>
<dbReference type="EC" id="4.3.3.6" evidence="10"/>
<feature type="region of interest" description="Disordered" evidence="13">
    <location>
        <begin position="1"/>
        <end position="20"/>
    </location>
</feature>
<evidence type="ECO:0000256" key="5">
    <source>
        <dbReference type="ARBA" id="ARBA00023239"/>
    </source>
</evidence>
<evidence type="ECO:0000256" key="8">
    <source>
        <dbReference type="ARBA" id="ARBA00054599"/>
    </source>
</evidence>
<evidence type="ECO:0000256" key="1">
    <source>
        <dbReference type="ARBA" id="ARBA00008345"/>
    </source>
</evidence>
<evidence type="ECO:0000256" key="13">
    <source>
        <dbReference type="SAM" id="MobiDB-lite"/>
    </source>
</evidence>
<dbReference type="GO" id="GO:0005829">
    <property type="term" value="C:cytosol"/>
    <property type="evidence" value="ECO:0007669"/>
    <property type="project" value="TreeGrafter"/>
</dbReference>
<evidence type="ECO:0000256" key="12">
    <source>
        <dbReference type="PIRSR" id="PIRSR005639-2"/>
    </source>
</evidence>
<dbReference type="GO" id="GO:0004359">
    <property type="term" value="F:glutaminase activity"/>
    <property type="evidence" value="ECO:0007669"/>
    <property type="project" value="UniProtKB-UniRule"/>
</dbReference>
<comment type="function">
    <text evidence="8 10">Catalyzes the hydrolysis of glutamine to glutamate and ammonia as part of the biosynthesis of pyridoxal 5'-phosphate. The resulting ammonia molecule is channeled to the active site of PdxS.</text>
</comment>
<organism evidence="14 15">
    <name type="scientific">Thermaerobacter marianensis (strain ATCC 700841 / DSM 12885 / JCM 10246 / 7p75a)</name>
    <dbReference type="NCBI Taxonomy" id="644966"/>
    <lineage>
        <taxon>Bacteria</taxon>
        <taxon>Bacillati</taxon>
        <taxon>Bacillota</taxon>
        <taxon>Clostridia</taxon>
        <taxon>Eubacteriales</taxon>
        <taxon>Clostridiales Family XVII. Incertae Sedis</taxon>
        <taxon>Thermaerobacter</taxon>
    </lineage>
</organism>
<comment type="subunit">
    <text evidence="9 10">In the presence of PdxS, forms a dodecamer of heterodimers. Only shows activity in the heterodimer.</text>
</comment>
<evidence type="ECO:0000256" key="3">
    <source>
        <dbReference type="ARBA" id="ARBA00022898"/>
    </source>
</evidence>
<reference evidence="15" key="2">
    <citation type="journal article" date="2010" name="Stand. Genomic Sci.">
        <title>Complete genome sequence of Thermaerobacter marianensis type strain (7p75aT).</title>
        <authorList>
            <person name="Han C."/>
            <person name="Gu W."/>
            <person name="Zhang X."/>
            <person name="Lapidus A."/>
            <person name="Nolan M."/>
            <person name="Copeland A."/>
            <person name="Lucas S."/>
            <person name="Glavina Del Rio T."/>
            <person name="Tice H."/>
            <person name="Cheng J."/>
            <person name="Tapia R."/>
            <person name="Goodwin L."/>
            <person name="Pitluck S."/>
            <person name="Pagani I."/>
            <person name="Ivanova N."/>
            <person name="Mavromatis K."/>
            <person name="Mikhailova N."/>
            <person name="Pati A."/>
            <person name="Chen A."/>
            <person name="Palaniappan K."/>
            <person name="Land M."/>
            <person name="Hauser L."/>
            <person name="Chang Y."/>
            <person name="Jeffries C."/>
            <person name="Schneider S."/>
            <person name="Rohde M."/>
            <person name="Goker M."/>
            <person name="Pukall R."/>
            <person name="Woyke T."/>
            <person name="Bristow J."/>
            <person name="Eisen J."/>
            <person name="Markowitz V."/>
            <person name="Hugenholtz P."/>
            <person name="Kyrpides N."/>
            <person name="Klenk H."/>
            <person name="Detter J."/>
        </authorList>
    </citation>
    <scope>NUCLEOTIDE SEQUENCE [LARGE SCALE GENOMIC DNA]</scope>
    <source>
        <strain evidence="15">ATCC 700841 / DSM 12885 / JCM 10246 / 7p75a</strain>
    </source>
</reference>
<feature type="active site" description="Charge relay system" evidence="10 11">
    <location>
        <position position="194"/>
    </location>
</feature>
<comment type="pathway">
    <text evidence="10">Cofactor biosynthesis; pyridoxal 5'-phosphate biosynthesis.</text>
</comment>
<dbReference type="EC" id="3.5.1.2" evidence="10"/>
<evidence type="ECO:0000256" key="10">
    <source>
        <dbReference type="HAMAP-Rule" id="MF_01615"/>
    </source>
</evidence>
<dbReference type="GO" id="GO:0008614">
    <property type="term" value="P:pyridoxine metabolic process"/>
    <property type="evidence" value="ECO:0007669"/>
    <property type="project" value="TreeGrafter"/>
</dbReference>
<feature type="binding site" evidence="10 12">
    <location>
        <begin position="69"/>
        <end position="71"/>
    </location>
    <ligand>
        <name>L-glutamine</name>
        <dbReference type="ChEBI" id="CHEBI:58359"/>
    </ligand>
</feature>
<dbReference type="GO" id="GO:1903600">
    <property type="term" value="C:glutaminase complex"/>
    <property type="evidence" value="ECO:0007669"/>
    <property type="project" value="TreeGrafter"/>
</dbReference>
<evidence type="ECO:0000256" key="7">
    <source>
        <dbReference type="ARBA" id="ARBA00049534"/>
    </source>
</evidence>
<evidence type="ECO:0000256" key="11">
    <source>
        <dbReference type="PIRSR" id="PIRSR005639-1"/>
    </source>
</evidence>
<accession>E6SH22</accession>
<feature type="binding site" evidence="10 12">
    <location>
        <begin position="158"/>
        <end position="159"/>
    </location>
    <ligand>
        <name>L-glutamine</name>
        <dbReference type="ChEBI" id="CHEBI:58359"/>
    </ligand>
</feature>
<dbReference type="InterPro" id="IPR029062">
    <property type="entry name" value="Class_I_gatase-like"/>
</dbReference>
<dbReference type="NCBIfam" id="TIGR03800">
    <property type="entry name" value="PLP_synth_Pdx2"/>
    <property type="match status" value="1"/>
</dbReference>
<feature type="active site" description="Nucleophile" evidence="10 11">
    <location>
        <position position="102"/>
    </location>
</feature>
<dbReference type="STRING" id="644966.Tmar_0532"/>
<keyword evidence="3 10" id="KW-0663">Pyridoxal phosphate</keyword>
<evidence type="ECO:0000313" key="14">
    <source>
        <dbReference type="EMBL" id="ADU50653.1"/>
    </source>
</evidence>
<dbReference type="Proteomes" id="UP000008915">
    <property type="component" value="Chromosome"/>
</dbReference>
<keyword evidence="4 10" id="KW-0315">Glutamine amidotransferase</keyword>
<name>E6SH22_THEM7</name>
<dbReference type="Pfam" id="PF01174">
    <property type="entry name" value="SNO"/>
    <property type="match status" value="1"/>
</dbReference>
<dbReference type="PROSITE" id="PS51130">
    <property type="entry name" value="PDXT_SNO_2"/>
    <property type="match status" value="1"/>
</dbReference>
<protein>
    <recommendedName>
        <fullName evidence="10">Pyridoxal 5'-phosphate synthase subunit PdxT</fullName>
        <ecNumber evidence="10">4.3.3.6</ecNumber>
    </recommendedName>
    <alternativeName>
        <fullName evidence="10">Pdx2</fullName>
    </alternativeName>
    <alternativeName>
        <fullName evidence="10">Pyridoxal 5'-phosphate synthase glutaminase subunit</fullName>
        <ecNumber evidence="10">3.5.1.2</ecNumber>
    </alternativeName>
</protein>
<dbReference type="PROSITE" id="PS51273">
    <property type="entry name" value="GATASE_TYPE_1"/>
    <property type="match status" value="1"/>
</dbReference>
<evidence type="ECO:0000256" key="6">
    <source>
        <dbReference type="ARBA" id="ARBA00047992"/>
    </source>
</evidence>
<proteinExistence type="inferred from homology"/>